<accession>A0A2U8DVD2</accession>
<dbReference type="AlphaFoldDB" id="A0A2U8DVD2"/>
<organism evidence="1 2">
    <name type="scientific">Clostridium drakei</name>
    <dbReference type="NCBI Taxonomy" id="332101"/>
    <lineage>
        <taxon>Bacteria</taxon>
        <taxon>Bacillati</taxon>
        <taxon>Bacillota</taxon>
        <taxon>Clostridia</taxon>
        <taxon>Eubacteriales</taxon>
        <taxon>Clostridiaceae</taxon>
        <taxon>Clostridium</taxon>
    </lineage>
</organism>
<sequence>MLDVLNIEFLMALRRINVDGIEDMVKSILGNKKAVVAELIYNKVNLGDGFYFTHRLDKDIIVDTNTGNVYRIDNNRYQSVVYYNEVSVRDRRTGEVQEVLKNGVLDFGNVKVSSSYTFVGGNNYYAVPFDIPYRINVRVHTIIAGMTYNYDVLNAMGIKRSKDIHHEKRWKLNSDNSGKNLELITIKEHKERHKKNKYE</sequence>
<dbReference type="CDD" id="cd00085">
    <property type="entry name" value="HNHc"/>
    <property type="match status" value="1"/>
</dbReference>
<evidence type="ECO:0000313" key="2">
    <source>
        <dbReference type="Proteomes" id="UP000244910"/>
    </source>
</evidence>
<gene>
    <name evidence="1" type="ORF">B9W14_20300</name>
</gene>
<dbReference type="EMBL" id="CP020953">
    <property type="protein sequence ID" value="AWI06737.1"/>
    <property type="molecule type" value="Genomic_DNA"/>
</dbReference>
<dbReference type="InterPro" id="IPR003615">
    <property type="entry name" value="HNH_nuc"/>
</dbReference>
<keyword evidence="2" id="KW-1185">Reference proteome</keyword>
<dbReference type="Proteomes" id="UP000244910">
    <property type="component" value="Chromosome"/>
</dbReference>
<dbReference type="RefSeq" id="WP_032077332.1">
    <property type="nucleotide sequence ID" value="NZ_CP020953.1"/>
</dbReference>
<dbReference type="OrthoDB" id="5296884at2"/>
<name>A0A2U8DVD2_9CLOT</name>
<protein>
    <submittedName>
        <fullName evidence="1">Uncharacterized protein</fullName>
    </submittedName>
</protein>
<evidence type="ECO:0000313" key="1">
    <source>
        <dbReference type="EMBL" id="AWI06737.1"/>
    </source>
</evidence>
<dbReference type="KEGG" id="cdrk:B9W14_20300"/>
<reference evidence="2" key="1">
    <citation type="submission" date="2017-04" db="EMBL/GenBank/DDBJ databases">
        <authorList>
            <person name="Song Y."/>
            <person name="Cho B.-K."/>
        </authorList>
    </citation>
    <scope>NUCLEOTIDE SEQUENCE [LARGE SCALE GENOMIC DNA]</scope>
    <source>
        <strain evidence="2">SL1</strain>
    </source>
</reference>
<proteinExistence type="predicted"/>